<evidence type="ECO:0000259" key="1">
    <source>
        <dbReference type="Pfam" id="PF04233"/>
    </source>
</evidence>
<dbReference type="Pfam" id="PF18810">
    <property type="entry name" value="PBECR2"/>
    <property type="match status" value="1"/>
</dbReference>
<dbReference type="InterPro" id="IPR041110">
    <property type="entry name" value="PBECR2"/>
</dbReference>
<dbReference type="RefSeq" id="WP_106566470.1">
    <property type="nucleotide sequence ID" value="NZ_PYGF01000002.1"/>
</dbReference>
<dbReference type="InterPro" id="IPR006528">
    <property type="entry name" value="Phage_head_morphogenesis_dom"/>
</dbReference>
<gene>
    <name evidence="3" type="ORF">CLV48_102367</name>
</gene>
<sequence length="842" mass="96615">MENKNTNSKVGKRVLPWTAKSVSRVRQDIRSWNNALNISRLADDPSNWRLQLLYDEVMLDALVTSQRANRDNQVHSSEFSLKKPNGEIDKEQTKLLKKHPLYRFFNQTVLDTEWFGYNVVEFSIKEYIGTKKLNAEVVPRYNFTPQNGRFFKDYTDPTQYIKYRELPEYGTWILEFYSGHEGLLNKLVAPVLLTRFTESCWSELAEIYGIPPRVMKTNTQDTTQLNRAERMMRDMGSASWFIIDETEEFEFAKGVSTNGDVYKNLLNHLRDKICQMIVGGLIGQDTENGSRSKDQVSFDMLWLLVQSDMARIEEAWNNTIIPALVAHGVLKGELTFEFEPAEDLGDLWKFVQGLLPHYQIDPEWIKEKFGIEITAERTRTSFEETLGLMMSHRGEQGFFHKALLSQDRRAECGCLHTIGLKLPKEAPKTETLIQQIAEAEGSLRFSPETMQSTAKTLIKGFNRGLSGSKIKLSAIVAKRLDFGQVEIRYGIDDPHLLTSFELNMFRFSAGKTLAEVQALNQAFRDAPNFDVFRTNAQRIGDVFNETWLRTEYDTAVLTGEGATTYYSLMQDAEVFPYWEYRTVGDGSVRPEHADLDGLILPANDPMWQKIYPPNGWNCRCYVVARSREEVQGINFSEQRDRVNDYFGSDEFDRAVSQGFGVNRAVTGEVFTANQQYITGKNLSQTNRQLNSLTADDYRMKPYSEAKKTAKADAPTYEGSAQEWLANRATLNNVPTIYDYNGRALAINPTVFEIHTTGKKAKRSLLLEAVTDTIDSADEVWLRGKTATSKMDEMVYLKYYLDRTIVVIGRQNKSNIVELLTWFPLNEKQEVIDRYRRGLLIKK</sequence>
<feature type="domain" description="Phage head morphogenesis" evidence="1">
    <location>
        <begin position="529"/>
        <end position="622"/>
    </location>
</feature>
<evidence type="ECO:0000259" key="2">
    <source>
        <dbReference type="Pfam" id="PF18810"/>
    </source>
</evidence>
<dbReference type="AlphaFoldDB" id="A0A2P8EAS7"/>
<accession>A0A2P8EAS7</accession>
<evidence type="ECO:0000313" key="3">
    <source>
        <dbReference type="EMBL" id="PSL06550.1"/>
    </source>
</evidence>
<protein>
    <submittedName>
        <fullName evidence="3">SPP1 gp7 family putative phage head morphogenesis protein</fullName>
    </submittedName>
</protein>
<name>A0A2P8EAS7_9BACT</name>
<dbReference type="Pfam" id="PF04233">
    <property type="entry name" value="Phage_Mu_F"/>
    <property type="match status" value="1"/>
</dbReference>
<dbReference type="NCBIfam" id="TIGR01641">
    <property type="entry name" value="phageSPP1_gp7"/>
    <property type="match status" value="1"/>
</dbReference>
<dbReference type="Pfam" id="PF06074">
    <property type="entry name" value="Portal_Mu"/>
    <property type="match status" value="1"/>
</dbReference>
<organism evidence="3 4">
    <name type="scientific">Cecembia rubra</name>
    <dbReference type="NCBI Taxonomy" id="1485585"/>
    <lineage>
        <taxon>Bacteria</taxon>
        <taxon>Pseudomonadati</taxon>
        <taxon>Bacteroidota</taxon>
        <taxon>Cytophagia</taxon>
        <taxon>Cytophagales</taxon>
        <taxon>Cyclobacteriaceae</taxon>
        <taxon>Cecembia</taxon>
    </lineage>
</organism>
<dbReference type="Proteomes" id="UP000240708">
    <property type="component" value="Unassembled WGS sequence"/>
</dbReference>
<feature type="domain" description="Phage-Barnase-EndoU-ColicinE5/D-RelE like nuclease 2" evidence="2">
    <location>
        <begin position="728"/>
        <end position="840"/>
    </location>
</feature>
<dbReference type="EMBL" id="PYGF01000002">
    <property type="protein sequence ID" value="PSL06550.1"/>
    <property type="molecule type" value="Genomic_DNA"/>
</dbReference>
<dbReference type="InterPro" id="IPR009279">
    <property type="entry name" value="Portal_Mu"/>
</dbReference>
<reference evidence="3 4" key="1">
    <citation type="submission" date="2018-03" db="EMBL/GenBank/DDBJ databases">
        <title>Genomic Encyclopedia of Archaeal and Bacterial Type Strains, Phase II (KMG-II): from individual species to whole genera.</title>
        <authorList>
            <person name="Goeker M."/>
        </authorList>
    </citation>
    <scope>NUCLEOTIDE SEQUENCE [LARGE SCALE GENOMIC DNA]</scope>
    <source>
        <strain evidence="3 4">DSM 28057</strain>
    </source>
</reference>
<dbReference type="OrthoDB" id="9797300at2"/>
<proteinExistence type="predicted"/>
<evidence type="ECO:0000313" key="4">
    <source>
        <dbReference type="Proteomes" id="UP000240708"/>
    </source>
</evidence>
<keyword evidence="4" id="KW-1185">Reference proteome</keyword>
<comment type="caution">
    <text evidence="3">The sequence shown here is derived from an EMBL/GenBank/DDBJ whole genome shotgun (WGS) entry which is preliminary data.</text>
</comment>